<reference evidence="3 4" key="1">
    <citation type="journal article" date="2025" name="Anaerobe">
        <title>Description of Anaerococcus kampingiae sp. nov., Anaerococcus groningensis sp. nov., Anaerococcus martiniensis sp. nov., and Anaerococcus cruorum sp. nov., isolated from human clinical specimens.</title>
        <authorList>
            <person name="Boiten K.E."/>
            <person name="Meijer J."/>
            <person name="van Wezel E.M."/>
            <person name="Veloo A.C.M."/>
        </authorList>
    </citation>
    <scope>NUCLEOTIDE SEQUENCE [LARGE SCALE GENOMIC DNA]</scope>
    <source>
        <strain evidence="3 4">ENR1039</strain>
    </source>
</reference>
<evidence type="ECO:0000259" key="2">
    <source>
        <dbReference type="Pfam" id="PF14020"/>
    </source>
</evidence>
<sequence>MGIRYRKSINLGKGFRINMSKTGPGFSWGGKGFRITRTANGNIRGSAYIPGTGIGYQKDFGNPHKKISGNKNKPAKSNSESKDSIFYKSDIGSIHSSDMADVLAATNKNRTYKYTAIALIIIGLLLIIVNPLFAILAVLGVILAIYNKNNQTISLDYELSEDAKEELEVTNNLLAGIMESDAVWLVNELEEARAGDEERMRIIDRTPINFYKGTDEAIEANVDTYTLDAGKLKLIFLPDAIFIKQNGKLAAVSFKEIDINLATALFLEDSKIPNDATVLGKTYAHTNKDGSPDKRYKDNPEMTLVEYGVLSIFNHPGLELLIVFSDTVLDGE</sequence>
<feature type="transmembrane region" description="Helical" evidence="1">
    <location>
        <begin position="116"/>
        <end position="146"/>
    </location>
</feature>
<dbReference type="EMBL" id="JBGMEH010000001">
    <property type="protein sequence ID" value="MFO3715578.1"/>
    <property type="molecule type" value="Genomic_DNA"/>
</dbReference>
<proteinExistence type="predicted"/>
<name>A0ABW9MUT1_9FIRM</name>
<evidence type="ECO:0000313" key="4">
    <source>
        <dbReference type="Proteomes" id="UP001638015"/>
    </source>
</evidence>
<dbReference type="InterPro" id="IPR025330">
    <property type="entry name" value="DUF4236"/>
</dbReference>
<dbReference type="RefSeq" id="WP_394019413.1">
    <property type="nucleotide sequence ID" value="NZ_JBGMEH010000001.1"/>
</dbReference>
<protein>
    <submittedName>
        <fullName evidence="3">DUF4236 domain-containing protein</fullName>
    </submittedName>
</protein>
<keyword evidence="4" id="KW-1185">Reference proteome</keyword>
<feature type="domain" description="DUF4236" evidence="2">
    <location>
        <begin position="4"/>
        <end position="56"/>
    </location>
</feature>
<keyword evidence="1" id="KW-0472">Membrane</keyword>
<organism evidence="3 4">
    <name type="scientific">Anaerococcus cruorum</name>
    <dbReference type="NCBI Taxonomy" id="3115617"/>
    <lineage>
        <taxon>Bacteria</taxon>
        <taxon>Bacillati</taxon>
        <taxon>Bacillota</taxon>
        <taxon>Tissierellia</taxon>
        <taxon>Tissierellales</taxon>
        <taxon>Peptoniphilaceae</taxon>
        <taxon>Anaerococcus</taxon>
    </lineage>
</organism>
<evidence type="ECO:0000256" key="1">
    <source>
        <dbReference type="SAM" id="Phobius"/>
    </source>
</evidence>
<gene>
    <name evidence="3" type="ORF">ACCQ40_02085</name>
</gene>
<keyword evidence="1" id="KW-1133">Transmembrane helix</keyword>
<dbReference type="Proteomes" id="UP001638015">
    <property type="component" value="Unassembled WGS sequence"/>
</dbReference>
<dbReference type="Pfam" id="PF14020">
    <property type="entry name" value="DUF4236"/>
    <property type="match status" value="1"/>
</dbReference>
<evidence type="ECO:0000313" key="3">
    <source>
        <dbReference type="EMBL" id="MFO3715578.1"/>
    </source>
</evidence>
<keyword evidence="1" id="KW-0812">Transmembrane</keyword>
<comment type="caution">
    <text evidence="3">The sequence shown here is derived from an EMBL/GenBank/DDBJ whole genome shotgun (WGS) entry which is preliminary data.</text>
</comment>
<accession>A0ABW9MUT1</accession>